<dbReference type="InterPro" id="IPR040026">
    <property type="entry name" value="FliD"/>
</dbReference>
<accession>A0A4Y8ITW8</accession>
<evidence type="ECO:0000313" key="9">
    <source>
        <dbReference type="Proteomes" id="UP000297975"/>
    </source>
</evidence>
<evidence type="ECO:0000256" key="1">
    <source>
        <dbReference type="ARBA" id="ARBA00009764"/>
    </source>
</evidence>
<dbReference type="GO" id="GO:0009421">
    <property type="term" value="C:bacterial-type flagellum filament cap"/>
    <property type="evidence" value="ECO:0007669"/>
    <property type="project" value="InterPro"/>
</dbReference>
<comment type="similarity">
    <text evidence="1 5">Belongs to the FliD family.</text>
</comment>
<keyword evidence="3 5" id="KW-0175">Coiled coil</keyword>
<evidence type="ECO:0000256" key="2">
    <source>
        <dbReference type="ARBA" id="ARBA00011255"/>
    </source>
</evidence>
<keyword evidence="9" id="KW-1185">Reference proteome</keyword>
<evidence type="ECO:0000259" key="6">
    <source>
        <dbReference type="Pfam" id="PF02465"/>
    </source>
</evidence>
<dbReference type="Pfam" id="PF07195">
    <property type="entry name" value="FliD_C"/>
    <property type="match status" value="1"/>
</dbReference>
<feature type="domain" description="Flagellar hook-associated protein 2 N-terminal" evidence="6">
    <location>
        <begin position="8"/>
        <end position="104"/>
    </location>
</feature>
<dbReference type="PANTHER" id="PTHR30288:SF0">
    <property type="entry name" value="FLAGELLAR HOOK-ASSOCIATED PROTEIN 2"/>
    <property type="match status" value="1"/>
</dbReference>
<organism evidence="8 9">
    <name type="scientific">Filobacillus milosensis</name>
    <dbReference type="NCBI Taxonomy" id="94137"/>
    <lineage>
        <taxon>Bacteria</taxon>
        <taxon>Bacillati</taxon>
        <taxon>Bacillota</taxon>
        <taxon>Bacilli</taxon>
        <taxon>Bacillales</taxon>
        <taxon>Bacillaceae</taxon>
        <taxon>Filobacillus</taxon>
    </lineage>
</organism>
<dbReference type="InterPro" id="IPR010809">
    <property type="entry name" value="FliD_C"/>
</dbReference>
<dbReference type="GO" id="GO:0005576">
    <property type="term" value="C:extracellular region"/>
    <property type="evidence" value="ECO:0007669"/>
    <property type="project" value="UniProtKB-SubCell"/>
</dbReference>
<keyword evidence="5" id="KW-0964">Secreted</keyword>
<feature type="domain" description="Flagellar hook-associated protein 2 C-terminal" evidence="7">
    <location>
        <begin position="246"/>
        <end position="505"/>
    </location>
</feature>
<dbReference type="GO" id="GO:0071973">
    <property type="term" value="P:bacterial-type flagellum-dependent cell motility"/>
    <property type="evidence" value="ECO:0007669"/>
    <property type="project" value="TreeGrafter"/>
</dbReference>
<keyword evidence="4 5" id="KW-0975">Bacterial flagellum</keyword>
<evidence type="ECO:0000256" key="5">
    <source>
        <dbReference type="RuleBase" id="RU362066"/>
    </source>
</evidence>
<comment type="subunit">
    <text evidence="2 5">Homopentamer.</text>
</comment>
<dbReference type="GO" id="GO:0007155">
    <property type="term" value="P:cell adhesion"/>
    <property type="evidence" value="ECO:0007669"/>
    <property type="project" value="InterPro"/>
</dbReference>
<dbReference type="GO" id="GO:0009424">
    <property type="term" value="C:bacterial-type flagellum hook"/>
    <property type="evidence" value="ECO:0007669"/>
    <property type="project" value="UniProtKB-UniRule"/>
</dbReference>
<proteinExistence type="inferred from homology"/>
<dbReference type="AlphaFoldDB" id="A0A4Y8ITW8"/>
<comment type="subcellular location">
    <subcellularLocation>
        <location evidence="5">Secreted</location>
    </subcellularLocation>
    <subcellularLocation>
        <location evidence="5">Bacterial flagellum</location>
    </subcellularLocation>
</comment>
<name>A0A4Y8ITW8_9BACI</name>
<evidence type="ECO:0000256" key="3">
    <source>
        <dbReference type="ARBA" id="ARBA00023054"/>
    </source>
</evidence>
<dbReference type="Proteomes" id="UP000297975">
    <property type="component" value="Unassembled WGS sequence"/>
</dbReference>
<evidence type="ECO:0000259" key="7">
    <source>
        <dbReference type="Pfam" id="PF07195"/>
    </source>
</evidence>
<evidence type="ECO:0000256" key="4">
    <source>
        <dbReference type="ARBA" id="ARBA00023143"/>
    </source>
</evidence>
<gene>
    <name evidence="8" type="ORF">E3U55_02405</name>
</gene>
<keyword evidence="8" id="KW-0282">Flagellum</keyword>
<protein>
    <recommendedName>
        <fullName evidence="5">Flagellar hook-associated protein 2</fullName>
        <shortName evidence="5">HAP2</shortName>
    </recommendedName>
    <alternativeName>
        <fullName evidence="5">Flagellar cap protein</fullName>
    </alternativeName>
</protein>
<dbReference type="InterPro" id="IPR003481">
    <property type="entry name" value="FliD_N"/>
</dbReference>
<keyword evidence="8" id="KW-0966">Cell projection</keyword>
<evidence type="ECO:0000313" key="8">
    <source>
        <dbReference type="EMBL" id="TFB24489.1"/>
    </source>
</evidence>
<comment type="caution">
    <text evidence="8">The sequence shown here is derived from an EMBL/GenBank/DDBJ whole genome shotgun (WGS) entry which is preliminary data.</text>
</comment>
<keyword evidence="8" id="KW-0969">Cilium</keyword>
<feature type="coiled-coil region" evidence="5">
    <location>
        <begin position="468"/>
        <end position="513"/>
    </location>
</feature>
<reference evidence="8 9" key="1">
    <citation type="submission" date="2019-03" db="EMBL/GenBank/DDBJ databases">
        <authorList>
            <person name="He R.-H."/>
        </authorList>
    </citation>
    <scope>NUCLEOTIDE SEQUENCE [LARGE SCALE GENOMIC DNA]</scope>
    <source>
        <strain evidence="9">SH 714</strain>
    </source>
</reference>
<dbReference type="PANTHER" id="PTHR30288">
    <property type="entry name" value="FLAGELLAR CAP/ASSEMBLY PROTEIN FLID"/>
    <property type="match status" value="1"/>
</dbReference>
<dbReference type="Pfam" id="PF02465">
    <property type="entry name" value="FliD_N"/>
    <property type="match status" value="1"/>
</dbReference>
<dbReference type="OrthoDB" id="9776025at2"/>
<dbReference type="NCBIfam" id="NF005833">
    <property type="entry name" value="PRK07737.1"/>
    <property type="match status" value="1"/>
</dbReference>
<comment type="function">
    <text evidence="5">Required for morphogenesis and for the elongation of the flagellar filament by facilitating polymerization of the flagellin monomers at the tip of growing filament. Forms a capping structure, which prevents flagellin subunits (transported through the central channel of the flagellum) from leaking out without polymerization at the distal end.</text>
</comment>
<sequence>MRIGGLASGMDIDKLVNDLMKAERIPLQKMEQDRTWMTWQRDAYREMNTLLYELDQQALNLKLDKTFNSKSTTSSQLDSITATATTEAKEGSYEIEVKQLATAAINVSQSGISATNKKIDPNNSLQAEADAGNLANTLVTGPLEFTVYREDGPQDYSINVQGSDSLNDVLNKITNQDNGVRAFYDSQTDKVVLERTETGDYNQSNNYLGAEIAFNGSTSSGFFTETLQIKNGDNSTGTWKKVEKGGTNAEFIYNNALTLESSSNSYTLNGITFNFSDKTNGNAIISVNSNIDSTVEKITGFVDKYNELIEKFSDRLNEERYRDYKPLSDKEKESMTEKQVELWEEKAKSGLLRNDGILQNSLYDMRRAWYSEIENNNDKINLISDIGITTSSNYLENGKLIVDEEKLKQALREDPDAVQNLFSNDNSGESRGIVNRLEDVMKNTMSRINERAGKSSYVFSQYTIGRNIDDLNDEINQFEERLTSVENRYWNQFTQMEKAIQQMNQQSAFLMNQFGGGM</sequence>
<dbReference type="EMBL" id="SOPW01000002">
    <property type="protein sequence ID" value="TFB24489.1"/>
    <property type="molecule type" value="Genomic_DNA"/>
</dbReference>
<dbReference type="RefSeq" id="WP_134338848.1">
    <property type="nucleotide sequence ID" value="NZ_SOPW01000002.1"/>
</dbReference>